<dbReference type="InterPro" id="IPR018490">
    <property type="entry name" value="cNMP-bd_dom_sf"/>
</dbReference>
<reference evidence="6 7" key="1">
    <citation type="submission" date="2016-10" db="EMBL/GenBank/DDBJ databases">
        <authorList>
            <person name="Varghese N."/>
            <person name="Submissions S."/>
        </authorList>
    </citation>
    <scope>NUCLEOTIDE SEQUENCE [LARGE SCALE GENOMIC DNA]</scope>
    <source>
        <strain evidence="6 7">DSM 21822</strain>
    </source>
</reference>
<protein>
    <submittedName>
        <fullName evidence="6">cAMP-binding domain of CRP or a regulatory subunit of cAMP-dependent protein kinases</fullName>
    </submittedName>
</protein>
<evidence type="ECO:0000259" key="5">
    <source>
        <dbReference type="PROSITE" id="PS51063"/>
    </source>
</evidence>
<keyword evidence="2" id="KW-0238">DNA-binding</keyword>
<dbReference type="PROSITE" id="PS50042">
    <property type="entry name" value="CNMP_BINDING_3"/>
    <property type="match status" value="1"/>
</dbReference>
<dbReference type="EMBL" id="FOSL01000028">
    <property type="protein sequence ID" value="SFL06554.1"/>
    <property type="molecule type" value="Genomic_DNA"/>
</dbReference>
<dbReference type="InterPro" id="IPR036390">
    <property type="entry name" value="WH_DNA-bd_sf"/>
</dbReference>
<dbReference type="Gene3D" id="2.60.120.10">
    <property type="entry name" value="Jelly Rolls"/>
    <property type="match status" value="1"/>
</dbReference>
<dbReference type="GO" id="GO:0005829">
    <property type="term" value="C:cytosol"/>
    <property type="evidence" value="ECO:0007669"/>
    <property type="project" value="TreeGrafter"/>
</dbReference>
<name>A0A1I4ELG6_9HYPH</name>
<evidence type="ECO:0000313" key="7">
    <source>
        <dbReference type="Proteomes" id="UP000323300"/>
    </source>
</evidence>
<evidence type="ECO:0000256" key="2">
    <source>
        <dbReference type="ARBA" id="ARBA00023125"/>
    </source>
</evidence>
<dbReference type="Pfam" id="PF00027">
    <property type="entry name" value="cNMP_binding"/>
    <property type="match status" value="1"/>
</dbReference>
<dbReference type="PANTHER" id="PTHR24567:SF74">
    <property type="entry name" value="HTH-TYPE TRANSCRIPTIONAL REGULATOR ARCR"/>
    <property type="match status" value="1"/>
</dbReference>
<dbReference type="InterPro" id="IPR012318">
    <property type="entry name" value="HTH_CRP"/>
</dbReference>
<evidence type="ECO:0000256" key="3">
    <source>
        <dbReference type="ARBA" id="ARBA00023163"/>
    </source>
</evidence>
<feature type="domain" description="Cyclic nucleotide-binding" evidence="4">
    <location>
        <begin position="18"/>
        <end position="102"/>
    </location>
</feature>
<dbReference type="CDD" id="cd00038">
    <property type="entry name" value="CAP_ED"/>
    <property type="match status" value="1"/>
</dbReference>
<sequence length="259" mass="29302">MRDLENDFVVNQLARATMFRRFGRAILTEIAETAAYRRFGKNTTVIYQGDTPTHVYVIVRGRVRLSLPLSDGRDFIFSDLGPGDVFDLSSLFIAQDSRMNAVSISESHMLQIGVTSVVSLFDRHTDLALNVVPVFCQAMLDAQERIIDGTAGLPMRLATTLFRIMKDPHGIEVSEDEPQTIHLSQTDLAAMVPASREKVNRCLRDWQRRQIIQYDHGFLTILNRDYLKSIALGRRNTIGFGWMPKAPLRQEGFGCRISP</sequence>
<organism evidence="6 7">
    <name type="scientific">Neomesorhizobium albiziae</name>
    <dbReference type="NCBI Taxonomy" id="335020"/>
    <lineage>
        <taxon>Bacteria</taxon>
        <taxon>Pseudomonadati</taxon>
        <taxon>Pseudomonadota</taxon>
        <taxon>Alphaproteobacteria</taxon>
        <taxon>Hyphomicrobiales</taxon>
        <taxon>Phyllobacteriaceae</taxon>
        <taxon>Neomesorhizobium</taxon>
    </lineage>
</organism>
<dbReference type="Proteomes" id="UP000323300">
    <property type="component" value="Unassembled WGS sequence"/>
</dbReference>
<dbReference type="AlphaFoldDB" id="A0A1I4ELG6"/>
<dbReference type="Pfam" id="PF13545">
    <property type="entry name" value="HTH_Crp_2"/>
    <property type="match status" value="1"/>
</dbReference>
<dbReference type="InterPro" id="IPR000595">
    <property type="entry name" value="cNMP-bd_dom"/>
</dbReference>
<evidence type="ECO:0000259" key="4">
    <source>
        <dbReference type="PROSITE" id="PS50042"/>
    </source>
</evidence>
<keyword evidence="7" id="KW-1185">Reference proteome</keyword>
<dbReference type="Gene3D" id="1.10.10.10">
    <property type="entry name" value="Winged helix-like DNA-binding domain superfamily/Winged helix DNA-binding domain"/>
    <property type="match status" value="1"/>
</dbReference>
<dbReference type="SMART" id="SM00100">
    <property type="entry name" value="cNMP"/>
    <property type="match status" value="1"/>
</dbReference>
<evidence type="ECO:0000256" key="1">
    <source>
        <dbReference type="ARBA" id="ARBA00023015"/>
    </source>
</evidence>
<dbReference type="InterPro" id="IPR050397">
    <property type="entry name" value="Env_Response_Regulators"/>
</dbReference>
<dbReference type="InterPro" id="IPR014710">
    <property type="entry name" value="RmlC-like_jellyroll"/>
</dbReference>
<keyword evidence="3" id="KW-0804">Transcription</keyword>
<dbReference type="PANTHER" id="PTHR24567">
    <property type="entry name" value="CRP FAMILY TRANSCRIPTIONAL REGULATORY PROTEIN"/>
    <property type="match status" value="1"/>
</dbReference>
<keyword evidence="1" id="KW-0805">Transcription regulation</keyword>
<feature type="domain" description="HTH crp-type" evidence="5">
    <location>
        <begin position="151"/>
        <end position="225"/>
    </location>
</feature>
<gene>
    <name evidence="6" type="ORF">SAMN04488498_1283</name>
</gene>
<dbReference type="GO" id="GO:0003677">
    <property type="term" value="F:DNA binding"/>
    <property type="evidence" value="ECO:0007669"/>
    <property type="project" value="UniProtKB-KW"/>
</dbReference>
<evidence type="ECO:0000313" key="6">
    <source>
        <dbReference type="EMBL" id="SFL06554.1"/>
    </source>
</evidence>
<proteinExistence type="predicted"/>
<dbReference type="GO" id="GO:0003700">
    <property type="term" value="F:DNA-binding transcription factor activity"/>
    <property type="evidence" value="ECO:0007669"/>
    <property type="project" value="TreeGrafter"/>
</dbReference>
<dbReference type="SMART" id="SM00419">
    <property type="entry name" value="HTH_CRP"/>
    <property type="match status" value="1"/>
</dbReference>
<accession>A0A1I4ELG6</accession>
<dbReference type="RefSeq" id="WP_188130572.1">
    <property type="nucleotide sequence ID" value="NZ_BSPE01000024.1"/>
</dbReference>
<dbReference type="PROSITE" id="PS51063">
    <property type="entry name" value="HTH_CRP_2"/>
    <property type="match status" value="1"/>
</dbReference>
<dbReference type="InterPro" id="IPR036388">
    <property type="entry name" value="WH-like_DNA-bd_sf"/>
</dbReference>
<dbReference type="SUPFAM" id="SSF46785">
    <property type="entry name" value="Winged helix' DNA-binding domain"/>
    <property type="match status" value="1"/>
</dbReference>
<dbReference type="SUPFAM" id="SSF51206">
    <property type="entry name" value="cAMP-binding domain-like"/>
    <property type="match status" value="1"/>
</dbReference>